<organism evidence="2 3">
    <name type="scientific">Brachybacterium tyrofermentans</name>
    <dbReference type="NCBI Taxonomy" id="47848"/>
    <lineage>
        <taxon>Bacteria</taxon>
        <taxon>Bacillati</taxon>
        <taxon>Actinomycetota</taxon>
        <taxon>Actinomycetes</taxon>
        <taxon>Micrococcales</taxon>
        <taxon>Dermabacteraceae</taxon>
        <taxon>Brachybacterium</taxon>
    </lineage>
</organism>
<feature type="region of interest" description="Disordered" evidence="1">
    <location>
        <begin position="1"/>
        <end position="32"/>
    </location>
</feature>
<protein>
    <recommendedName>
        <fullName evidence="4">CHAT domain-containing protein</fullName>
    </recommendedName>
</protein>
<dbReference type="RefSeq" id="WP_343924157.1">
    <property type="nucleotide sequence ID" value="NZ_BAAAIR010000038.1"/>
</dbReference>
<dbReference type="EMBL" id="JBHSLN010000020">
    <property type="protein sequence ID" value="MFC5297378.1"/>
    <property type="molecule type" value="Genomic_DNA"/>
</dbReference>
<proteinExistence type="predicted"/>
<evidence type="ECO:0008006" key="4">
    <source>
        <dbReference type="Google" id="ProtNLM"/>
    </source>
</evidence>
<feature type="region of interest" description="Disordered" evidence="1">
    <location>
        <begin position="131"/>
        <end position="163"/>
    </location>
</feature>
<evidence type="ECO:0000256" key="1">
    <source>
        <dbReference type="SAM" id="MobiDB-lite"/>
    </source>
</evidence>
<evidence type="ECO:0000313" key="3">
    <source>
        <dbReference type="Proteomes" id="UP001595937"/>
    </source>
</evidence>
<keyword evidence="3" id="KW-1185">Reference proteome</keyword>
<dbReference type="Proteomes" id="UP001595937">
    <property type="component" value="Unassembled WGS sequence"/>
</dbReference>
<gene>
    <name evidence="2" type="ORF">ACFPK8_07625</name>
</gene>
<evidence type="ECO:0000313" key="2">
    <source>
        <dbReference type="EMBL" id="MFC5297378.1"/>
    </source>
</evidence>
<comment type="caution">
    <text evidence="2">The sequence shown here is derived from an EMBL/GenBank/DDBJ whole genome shotgun (WGS) entry which is preliminary data.</text>
</comment>
<name>A0ABW0FEC3_9MICO</name>
<feature type="compositionally biased region" description="Basic and acidic residues" evidence="1">
    <location>
        <begin position="148"/>
        <end position="163"/>
    </location>
</feature>
<dbReference type="GeneID" id="303297457"/>
<feature type="compositionally biased region" description="Basic and acidic residues" evidence="1">
    <location>
        <begin position="12"/>
        <end position="29"/>
    </location>
</feature>
<accession>A0ABW0FEC3</accession>
<sequence>MTISGASSLPESEERPELGELPDLHDLRGALRPPELPLPYPRDVLAAAGRVSDLIHAERYGDARRLAEAFRDRPADPAHRLALLGAALRGAVLTADGEQIDRDTGDIVTILKRSGHRELAGALVAELLARGPRQGRTPPAGPSGHGPSEPRGRRRGEQLQPRPEMKALVRGLARTALPGPGEIRGAEVDPRRAVAQLRAALDAVPVVREQLPGDPETQLRVGLAQALELMGDRASATSQALDALERIEQADADAGGARPDPLRLATAARTVLARTLGTERPLQAARHALDALDALHEVDDPPLRVGLITHLLQAFMAAGAIDHASLTAGRLASLQRTVQRESLRTGPLLAVAAQRVQAERYDAAWVPLGRARRIARDHRDHRSCLEAARLAASIHERVGDHPGALHELGLLAAEARWLADDLATARPERAQLVSTELSAQALVLRRALDLGHTAMVHEAAAAIEHRARPEGGRPLLPPELLWDHRVDARVARFIAAGEASGRQEEGATLADCDRRRREALQIVDEAPAGHDARARYWAAYVDDRHAQMLADRGKRTAALRAARRARDGWEHLGRADDVTRTEALIAQLDEA</sequence>
<reference evidence="3" key="1">
    <citation type="journal article" date="2019" name="Int. J. Syst. Evol. Microbiol.">
        <title>The Global Catalogue of Microorganisms (GCM) 10K type strain sequencing project: providing services to taxonomists for standard genome sequencing and annotation.</title>
        <authorList>
            <consortium name="The Broad Institute Genomics Platform"/>
            <consortium name="The Broad Institute Genome Sequencing Center for Infectious Disease"/>
            <person name="Wu L."/>
            <person name="Ma J."/>
        </authorList>
    </citation>
    <scope>NUCLEOTIDE SEQUENCE [LARGE SCALE GENOMIC DNA]</scope>
    <source>
        <strain evidence="3">CGMCC 1.16455</strain>
    </source>
</reference>